<sequence length="92" mass="10890">MDTHKPVPNPRLFGRHSCSYLASNNNITPEYIKKALKEKSTPQTLMRRAKTKTMRNLDMQDVFDKIREITRTLNLNAVRNGYKVDYKFRMLE</sequence>
<evidence type="ECO:0000313" key="1">
    <source>
        <dbReference type="EMBL" id="SOQ47927.1"/>
    </source>
</evidence>
<gene>
    <name evidence="1" type="ORF">SFRICE_011539</name>
</gene>
<dbReference type="AlphaFoldDB" id="A0A2H1W4H0"/>
<reference evidence="1" key="1">
    <citation type="submission" date="2016-07" db="EMBL/GenBank/DDBJ databases">
        <authorList>
            <person name="Bretaudeau A."/>
        </authorList>
    </citation>
    <scope>NUCLEOTIDE SEQUENCE</scope>
    <source>
        <strain evidence="1">Rice</strain>
        <tissue evidence="1">Whole body</tissue>
    </source>
</reference>
<name>A0A2H1W4H0_SPOFR</name>
<dbReference type="EMBL" id="ODYU01006255">
    <property type="protein sequence ID" value="SOQ47927.1"/>
    <property type="molecule type" value="Genomic_DNA"/>
</dbReference>
<accession>A0A2H1W4H0</accession>
<protein>
    <submittedName>
        <fullName evidence="1">SFRICE_011539</fullName>
    </submittedName>
</protein>
<organism evidence="1">
    <name type="scientific">Spodoptera frugiperda</name>
    <name type="common">Fall armyworm</name>
    <dbReference type="NCBI Taxonomy" id="7108"/>
    <lineage>
        <taxon>Eukaryota</taxon>
        <taxon>Metazoa</taxon>
        <taxon>Ecdysozoa</taxon>
        <taxon>Arthropoda</taxon>
        <taxon>Hexapoda</taxon>
        <taxon>Insecta</taxon>
        <taxon>Pterygota</taxon>
        <taxon>Neoptera</taxon>
        <taxon>Endopterygota</taxon>
        <taxon>Lepidoptera</taxon>
        <taxon>Glossata</taxon>
        <taxon>Ditrysia</taxon>
        <taxon>Noctuoidea</taxon>
        <taxon>Noctuidae</taxon>
        <taxon>Amphipyrinae</taxon>
        <taxon>Spodoptera</taxon>
    </lineage>
</organism>
<proteinExistence type="predicted"/>